<evidence type="ECO:0000313" key="2">
    <source>
        <dbReference type="Proteomes" id="UP000092600"/>
    </source>
</evidence>
<gene>
    <name evidence="1" type="ORF">ACMD2_12327</name>
</gene>
<protein>
    <submittedName>
        <fullName evidence="1">Uncharacterized protein</fullName>
    </submittedName>
</protein>
<comment type="caution">
    <text evidence="1">The sequence shown here is derived from an EMBL/GenBank/DDBJ whole genome shotgun (WGS) entry which is preliminary data.</text>
</comment>
<dbReference type="EMBL" id="LSRQ01003999">
    <property type="protein sequence ID" value="OAY70228.1"/>
    <property type="molecule type" value="Genomic_DNA"/>
</dbReference>
<sequence>MSLIITCAFRLLSRQKSSIQTSIGMVAFAWIFSRSSGALL</sequence>
<proteinExistence type="predicted"/>
<reference evidence="1 2" key="1">
    <citation type="journal article" date="2016" name="DNA Res.">
        <title>The draft genome of MD-2 pineapple using hybrid error correction of long reads.</title>
        <authorList>
            <person name="Redwan R.M."/>
            <person name="Saidin A."/>
            <person name="Kumar S.V."/>
        </authorList>
    </citation>
    <scope>NUCLEOTIDE SEQUENCE [LARGE SCALE GENOMIC DNA]</scope>
    <source>
        <strain evidence="2">cv. MD2</strain>
        <tissue evidence="1">Leaf</tissue>
    </source>
</reference>
<organism evidence="1 2">
    <name type="scientific">Ananas comosus</name>
    <name type="common">Pineapple</name>
    <name type="synonym">Ananas ananas</name>
    <dbReference type="NCBI Taxonomy" id="4615"/>
    <lineage>
        <taxon>Eukaryota</taxon>
        <taxon>Viridiplantae</taxon>
        <taxon>Streptophyta</taxon>
        <taxon>Embryophyta</taxon>
        <taxon>Tracheophyta</taxon>
        <taxon>Spermatophyta</taxon>
        <taxon>Magnoliopsida</taxon>
        <taxon>Liliopsida</taxon>
        <taxon>Poales</taxon>
        <taxon>Bromeliaceae</taxon>
        <taxon>Bromelioideae</taxon>
        <taxon>Ananas</taxon>
    </lineage>
</organism>
<dbReference type="AlphaFoldDB" id="A0A199UZP9"/>
<accession>A0A199UZP9</accession>
<name>A0A199UZP9_ANACO</name>
<dbReference type="Proteomes" id="UP000092600">
    <property type="component" value="Unassembled WGS sequence"/>
</dbReference>
<evidence type="ECO:0000313" key="1">
    <source>
        <dbReference type="EMBL" id="OAY70228.1"/>
    </source>
</evidence>